<dbReference type="KEGG" id="clup:CLUP02_15868"/>
<sequence length="112" mass="12789">MDDHPGDLHCFYLDCIYTRVLAPEEPRLQGSWAKRDDDDDFLFCFLWDTYIHLLIGYSSPEVGFSVLHGHLDGDPLVTVQNESKLLASKAVDIGFPEYSHVKTSTSYFSLMQ</sequence>
<dbReference type="GeneID" id="73349802"/>
<evidence type="ECO:0000313" key="1">
    <source>
        <dbReference type="EMBL" id="UQC90338.1"/>
    </source>
</evidence>
<proteinExistence type="predicted"/>
<organism evidence="1 2">
    <name type="scientific">Colletotrichum lupini</name>
    <dbReference type="NCBI Taxonomy" id="145971"/>
    <lineage>
        <taxon>Eukaryota</taxon>
        <taxon>Fungi</taxon>
        <taxon>Dikarya</taxon>
        <taxon>Ascomycota</taxon>
        <taxon>Pezizomycotina</taxon>
        <taxon>Sordariomycetes</taxon>
        <taxon>Hypocreomycetidae</taxon>
        <taxon>Glomerellales</taxon>
        <taxon>Glomerellaceae</taxon>
        <taxon>Colletotrichum</taxon>
        <taxon>Colletotrichum acutatum species complex</taxon>
    </lineage>
</organism>
<reference evidence="1" key="1">
    <citation type="journal article" date="2021" name="Mol. Plant Microbe Interact.">
        <title>Complete Genome Sequence of the Plant-Pathogenic Fungus Colletotrichum lupini.</title>
        <authorList>
            <person name="Baroncelli R."/>
            <person name="Pensec F."/>
            <person name="Da Lio D."/>
            <person name="Boufleur T."/>
            <person name="Vicente I."/>
            <person name="Sarrocco S."/>
            <person name="Picot A."/>
            <person name="Baraldi E."/>
            <person name="Sukno S."/>
            <person name="Thon M."/>
            <person name="Le Floch G."/>
        </authorList>
    </citation>
    <scope>NUCLEOTIDE SEQUENCE</scope>
    <source>
        <strain evidence="1">IMI 504893</strain>
    </source>
</reference>
<dbReference type="AlphaFoldDB" id="A0A9Q8WNP5"/>
<accession>A0A9Q8WNP5</accession>
<name>A0A9Q8WNP5_9PEZI</name>
<gene>
    <name evidence="1" type="ORF">CLUP02_15868</name>
</gene>
<protein>
    <submittedName>
        <fullName evidence="1">Uncharacterized protein</fullName>
    </submittedName>
</protein>
<dbReference type="Proteomes" id="UP000830671">
    <property type="component" value="Chromosome 8"/>
</dbReference>
<dbReference type="RefSeq" id="XP_049151939.1">
    <property type="nucleotide sequence ID" value="XM_049294792.1"/>
</dbReference>
<dbReference type="EMBL" id="CP019480">
    <property type="protein sequence ID" value="UQC90338.1"/>
    <property type="molecule type" value="Genomic_DNA"/>
</dbReference>
<keyword evidence="2" id="KW-1185">Reference proteome</keyword>
<evidence type="ECO:0000313" key="2">
    <source>
        <dbReference type="Proteomes" id="UP000830671"/>
    </source>
</evidence>